<reference evidence="5" key="1">
    <citation type="journal article" date="2012" name="Nat. Genet.">
        <title>Lifestyle transitions in plant pathogenic Colletotrichum fungi deciphered by genome and transcriptome analyses.</title>
        <authorList>
            <person name="O'Connell R.J."/>
            <person name="Thon M.R."/>
            <person name="Hacquard S."/>
            <person name="Amyotte S.G."/>
            <person name="Kleemann J."/>
            <person name="Torres M.F."/>
            <person name="Damm U."/>
            <person name="Buiate E.A."/>
            <person name="Epstein L."/>
            <person name="Alkan N."/>
            <person name="Altmueller J."/>
            <person name="Alvarado-Balderrama L."/>
            <person name="Bauser C.A."/>
            <person name="Becker C."/>
            <person name="Birren B.W."/>
            <person name="Chen Z."/>
            <person name="Choi J."/>
            <person name="Crouch J.A."/>
            <person name="Duvick J.P."/>
            <person name="Farman M.A."/>
            <person name="Gan P."/>
            <person name="Heiman D."/>
            <person name="Henrissat B."/>
            <person name="Howard R.J."/>
            <person name="Kabbage M."/>
            <person name="Koch C."/>
            <person name="Kracher B."/>
            <person name="Kubo Y."/>
            <person name="Law A.D."/>
            <person name="Lebrun M.-H."/>
            <person name="Lee Y.-H."/>
            <person name="Miyara I."/>
            <person name="Moore N."/>
            <person name="Neumann U."/>
            <person name="Nordstroem K."/>
            <person name="Panaccione D.G."/>
            <person name="Panstruga R."/>
            <person name="Place M."/>
            <person name="Proctor R.H."/>
            <person name="Prusky D."/>
            <person name="Rech G."/>
            <person name="Reinhardt R."/>
            <person name="Rollins J.A."/>
            <person name="Rounsley S."/>
            <person name="Schardl C.L."/>
            <person name="Schwartz D.C."/>
            <person name="Shenoy N."/>
            <person name="Shirasu K."/>
            <person name="Sikhakolli U.R."/>
            <person name="Stueber K."/>
            <person name="Sukno S.A."/>
            <person name="Sweigard J.A."/>
            <person name="Takano Y."/>
            <person name="Takahara H."/>
            <person name="Trail F."/>
            <person name="van der Does H.C."/>
            <person name="Voll L.M."/>
            <person name="Will I."/>
            <person name="Young S."/>
            <person name="Zeng Q."/>
            <person name="Zhang J."/>
            <person name="Zhou S."/>
            <person name="Dickman M.B."/>
            <person name="Schulze-Lefert P."/>
            <person name="Ver Loren van Themaat E."/>
            <person name="Ma L.-J."/>
            <person name="Vaillancourt L.J."/>
        </authorList>
    </citation>
    <scope>NUCLEOTIDE SEQUENCE [LARGE SCALE GENOMIC DNA]</scope>
    <source>
        <strain evidence="5">M1.001 / M2 / FGSC 10212</strain>
    </source>
</reference>
<feature type="domain" description="Ap4A phosphorylase 1/2 N-terminal" evidence="3">
    <location>
        <begin position="133"/>
        <end position="217"/>
    </location>
</feature>
<dbReference type="RefSeq" id="XP_008093558.1">
    <property type="nucleotide sequence ID" value="XM_008095367.1"/>
</dbReference>
<feature type="compositionally biased region" description="Low complexity" evidence="1">
    <location>
        <begin position="90"/>
        <end position="99"/>
    </location>
</feature>
<feature type="domain" description="ATP adenylyltransferase C-terminal" evidence="2">
    <location>
        <begin position="240"/>
        <end position="370"/>
    </location>
</feature>
<evidence type="ECO:0000256" key="1">
    <source>
        <dbReference type="SAM" id="MobiDB-lite"/>
    </source>
</evidence>
<dbReference type="eggNOG" id="ENOG502QRAQ">
    <property type="taxonomic scope" value="Eukaryota"/>
</dbReference>
<keyword evidence="4" id="KW-0548">Nucleotidyltransferase</keyword>
<dbReference type="InterPro" id="IPR036265">
    <property type="entry name" value="HIT-like_sf"/>
</dbReference>
<proteinExistence type="predicted"/>
<dbReference type="Proteomes" id="UP000008782">
    <property type="component" value="Unassembled WGS sequence"/>
</dbReference>
<dbReference type="Pfam" id="PF19327">
    <property type="entry name" value="Ap4A_phos_N"/>
    <property type="match status" value="1"/>
</dbReference>
<dbReference type="HOGENOM" id="CLU_049915_0_0_1"/>
<dbReference type="OrthoDB" id="10267950at2759"/>
<dbReference type="PANTHER" id="PTHR38420:SF1">
    <property type="entry name" value="PUTATIVE (AFU_ORTHOLOGUE AFUA_5G14690)-RELATED"/>
    <property type="match status" value="1"/>
</dbReference>
<dbReference type="InterPro" id="IPR043171">
    <property type="entry name" value="Ap4A_phos1/2-like"/>
</dbReference>
<dbReference type="GO" id="GO:0009117">
    <property type="term" value="P:nucleotide metabolic process"/>
    <property type="evidence" value="ECO:0007669"/>
    <property type="project" value="InterPro"/>
</dbReference>
<dbReference type="SUPFAM" id="SSF54197">
    <property type="entry name" value="HIT-like"/>
    <property type="match status" value="1"/>
</dbReference>
<sequence>MAATAIDEASILARFDELVSDGVVMYAEDMEKVYYEDQGFKFEFRITSALESKPAAVGDNAELDDANGGADGGTHHTSSETKVPGVGNGSADASSSSSSNGTPRGIELDAGGCVPGGDISIAGYEIGLVGGGAHVLSFNKFCAYRPHLMLVTADGRRRQFEALDDADFGAAREVLMGLHRRGGGGGGVRQEYLVIFNCGKKGGCSRLHKHMQVIPAPDAIPSWPDEAGPEGASGGRPGPPFRYFMHRFAGSLNGGSGGSGGGGGEAGELPSADELVRAYRRMLRQAAALVPGREGAVEESGAGGGREAAVPHNVLLGGRWMVVIPRVTDGVGEAGVNAAGMLGVVWAAGAETVDKWKRLGPRRVLSEVGVRG</sequence>
<dbReference type="VEuPathDB" id="FungiDB:GLRG_04682"/>
<dbReference type="EMBL" id="GG697345">
    <property type="protein sequence ID" value="EFQ29538.1"/>
    <property type="molecule type" value="Genomic_DNA"/>
</dbReference>
<name>E3QFA0_COLGM</name>
<evidence type="ECO:0000313" key="5">
    <source>
        <dbReference type="Proteomes" id="UP000008782"/>
    </source>
</evidence>
<dbReference type="STRING" id="645133.E3QFA0"/>
<evidence type="ECO:0000259" key="2">
    <source>
        <dbReference type="Pfam" id="PF09830"/>
    </source>
</evidence>
<dbReference type="GO" id="GO:0005524">
    <property type="term" value="F:ATP binding"/>
    <property type="evidence" value="ECO:0007669"/>
    <property type="project" value="InterPro"/>
</dbReference>
<dbReference type="InterPro" id="IPR045759">
    <property type="entry name" value="Ap4A_phos1/2_N"/>
</dbReference>
<organism evidence="5">
    <name type="scientific">Colletotrichum graminicola (strain M1.001 / M2 / FGSC 10212)</name>
    <name type="common">Maize anthracnose fungus</name>
    <name type="synonym">Glomerella graminicola</name>
    <dbReference type="NCBI Taxonomy" id="645133"/>
    <lineage>
        <taxon>Eukaryota</taxon>
        <taxon>Fungi</taxon>
        <taxon>Dikarya</taxon>
        <taxon>Ascomycota</taxon>
        <taxon>Pezizomycotina</taxon>
        <taxon>Sordariomycetes</taxon>
        <taxon>Hypocreomycetidae</taxon>
        <taxon>Glomerellales</taxon>
        <taxon>Glomerellaceae</taxon>
        <taxon>Colletotrichum</taxon>
        <taxon>Colletotrichum graminicola species complex</taxon>
    </lineage>
</organism>
<protein>
    <submittedName>
        <fullName evidence="4">ATP adenylyltransferase</fullName>
    </submittedName>
</protein>
<dbReference type="Pfam" id="PF09830">
    <property type="entry name" value="ATP_transf"/>
    <property type="match status" value="1"/>
</dbReference>
<gene>
    <name evidence="4" type="ORF">GLRG_04682</name>
</gene>
<dbReference type="InterPro" id="IPR009163">
    <property type="entry name" value="Ap4A_phos1/2"/>
</dbReference>
<evidence type="ECO:0000313" key="4">
    <source>
        <dbReference type="EMBL" id="EFQ29538.1"/>
    </source>
</evidence>
<keyword evidence="5" id="KW-1185">Reference proteome</keyword>
<dbReference type="GO" id="GO:0003877">
    <property type="term" value="F:ATP:ADP adenylyltransferase activity"/>
    <property type="evidence" value="ECO:0007669"/>
    <property type="project" value="InterPro"/>
</dbReference>
<keyword evidence="4" id="KW-0808">Transferase</keyword>
<accession>E3QFA0</accession>
<dbReference type="Gene3D" id="3.30.428.70">
    <property type="match status" value="1"/>
</dbReference>
<dbReference type="AlphaFoldDB" id="E3QFA0"/>
<evidence type="ECO:0000259" key="3">
    <source>
        <dbReference type="Pfam" id="PF19327"/>
    </source>
</evidence>
<dbReference type="PANTHER" id="PTHR38420">
    <property type="entry name" value="AP-4-A PHOSPHORYLASE II"/>
    <property type="match status" value="1"/>
</dbReference>
<feature type="region of interest" description="Disordered" evidence="1">
    <location>
        <begin position="59"/>
        <end position="107"/>
    </location>
</feature>
<dbReference type="GeneID" id="24410047"/>
<dbReference type="InterPro" id="IPR019200">
    <property type="entry name" value="ATP_adenylylTrfase_C"/>
</dbReference>